<evidence type="ECO:0000256" key="10">
    <source>
        <dbReference type="ARBA" id="ARBA00023295"/>
    </source>
</evidence>
<dbReference type="CDD" id="cd00842">
    <property type="entry name" value="MPP_ASMase"/>
    <property type="match status" value="1"/>
</dbReference>
<dbReference type="PANTHER" id="PTHR10340:SF29">
    <property type="entry name" value="SPHINGOMYELIN PHOSPHODIESTERASE"/>
    <property type="match status" value="1"/>
</dbReference>
<dbReference type="SUPFAM" id="SSF56300">
    <property type="entry name" value="Metallo-dependent phosphatases"/>
    <property type="match status" value="1"/>
</dbReference>
<dbReference type="InterPro" id="IPR029052">
    <property type="entry name" value="Metallo-depent_PP-like"/>
</dbReference>
<dbReference type="GO" id="GO:0061750">
    <property type="term" value="F:acid sphingomyelin phosphodiesterase activity"/>
    <property type="evidence" value="ECO:0007669"/>
    <property type="project" value="TreeGrafter"/>
</dbReference>
<feature type="binding site" evidence="13">
    <location>
        <position position="472"/>
    </location>
    <ligand>
        <name>Zn(2+)</name>
        <dbReference type="ChEBI" id="CHEBI:29105"/>
        <label>1</label>
    </ligand>
</feature>
<evidence type="ECO:0000256" key="2">
    <source>
        <dbReference type="ARBA" id="ARBA00008234"/>
    </source>
</evidence>
<comment type="catalytic activity">
    <reaction evidence="11">
        <text>a sphingomyelin + H2O = phosphocholine + an N-acylsphing-4-enine + H(+)</text>
        <dbReference type="Rhea" id="RHEA:19253"/>
        <dbReference type="ChEBI" id="CHEBI:15377"/>
        <dbReference type="ChEBI" id="CHEBI:15378"/>
        <dbReference type="ChEBI" id="CHEBI:17636"/>
        <dbReference type="ChEBI" id="CHEBI:52639"/>
        <dbReference type="ChEBI" id="CHEBI:295975"/>
        <dbReference type="EC" id="3.1.4.12"/>
    </reaction>
    <physiologicalReaction direction="left-to-right" evidence="11">
        <dbReference type="Rhea" id="RHEA:19254"/>
    </physiologicalReaction>
</comment>
<evidence type="ECO:0000256" key="1">
    <source>
        <dbReference type="ARBA" id="ARBA00004613"/>
    </source>
</evidence>
<evidence type="ECO:0000256" key="5">
    <source>
        <dbReference type="ARBA" id="ARBA00022729"/>
    </source>
</evidence>
<dbReference type="EMBL" id="GFDL01005411">
    <property type="protein sequence ID" value="JAV29634.1"/>
    <property type="molecule type" value="Transcribed_RNA"/>
</dbReference>
<dbReference type="GO" id="GO:0046872">
    <property type="term" value="F:metal ion binding"/>
    <property type="evidence" value="ECO:0007669"/>
    <property type="project" value="UniProtKB-KW"/>
</dbReference>
<feature type="disulfide bond" evidence="14">
    <location>
        <begin position="235"/>
        <end position="258"/>
    </location>
</feature>
<dbReference type="GO" id="GO:0016798">
    <property type="term" value="F:hydrolase activity, acting on glycosyl bonds"/>
    <property type="evidence" value="ECO:0007669"/>
    <property type="project" value="UniProtKB-KW"/>
</dbReference>
<organism evidence="17">
    <name type="scientific">Culex tarsalis</name>
    <name type="common">Encephalitis mosquito</name>
    <dbReference type="NCBI Taxonomy" id="7177"/>
    <lineage>
        <taxon>Eukaryota</taxon>
        <taxon>Metazoa</taxon>
        <taxon>Ecdysozoa</taxon>
        <taxon>Arthropoda</taxon>
        <taxon>Hexapoda</taxon>
        <taxon>Insecta</taxon>
        <taxon>Pterygota</taxon>
        <taxon>Neoptera</taxon>
        <taxon>Endopterygota</taxon>
        <taxon>Diptera</taxon>
        <taxon>Nematocera</taxon>
        <taxon>Culicoidea</taxon>
        <taxon>Culicidae</taxon>
        <taxon>Culicinae</taxon>
        <taxon>Culicini</taxon>
        <taxon>Culex</taxon>
        <taxon>Culex</taxon>
    </lineage>
</organism>
<dbReference type="Pfam" id="PF19272">
    <property type="entry name" value="ASMase_C"/>
    <property type="match status" value="1"/>
</dbReference>
<evidence type="ECO:0000256" key="14">
    <source>
        <dbReference type="PIRSR" id="PIRSR000948-2"/>
    </source>
</evidence>
<feature type="binding site" evidence="13">
    <location>
        <position position="470"/>
    </location>
    <ligand>
        <name>Zn(2+)</name>
        <dbReference type="ChEBI" id="CHEBI:29105"/>
        <label>2</label>
    </ligand>
</feature>
<keyword evidence="4 13" id="KW-0479">Metal-binding</keyword>
<dbReference type="GO" id="GO:0006685">
    <property type="term" value="P:sphingomyelin catabolic process"/>
    <property type="evidence" value="ECO:0007669"/>
    <property type="project" value="UniProtKB-UniRule"/>
</dbReference>
<comment type="cofactor">
    <cofactor evidence="13">
        <name>Zn(2+)</name>
        <dbReference type="ChEBI" id="CHEBI:29105"/>
    </cofactor>
    <text evidence="13">Binds 2 Zn(2+) ions per subunit.</text>
</comment>
<evidence type="ECO:0000256" key="7">
    <source>
        <dbReference type="ARBA" id="ARBA00022833"/>
    </source>
</evidence>
<dbReference type="InterPro" id="IPR011001">
    <property type="entry name" value="Saposin-like"/>
</dbReference>
<dbReference type="InterPro" id="IPR011160">
    <property type="entry name" value="Sphingomy_PDE"/>
</dbReference>
<dbReference type="InterPro" id="IPR008139">
    <property type="entry name" value="SaposinB_dom"/>
</dbReference>
<proteinExistence type="inferred from homology"/>
<feature type="binding site" evidence="13">
    <location>
        <position position="216"/>
    </location>
    <ligand>
        <name>Zn(2+)</name>
        <dbReference type="ChEBI" id="CHEBI:29105"/>
        <label>1</label>
    </ligand>
</feature>
<comment type="function">
    <text evidence="12">Converts sphingomyelin to ceramide.</text>
</comment>
<feature type="binding site" evidence="13">
    <location>
        <position position="287"/>
    </location>
    <ligand>
        <name>Zn(2+)</name>
        <dbReference type="ChEBI" id="CHEBI:29105"/>
        <label>2</label>
    </ligand>
</feature>
<dbReference type="GO" id="GO:0016020">
    <property type="term" value="C:membrane"/>
    <property type="evidence" value="ECO:0007669"/>
    <property type="project" value="GOC"/>
</dbReference>
<evidence type="ECO:0000256" key="3">
    <source>
        <dbReference type="ARBA" id="ARBA00022525"/>
    </source>
</evidence>
<evidence type="ECO:0000256" key="13">
    <source>
        <dbReference type="PIRSR" id="PIRSR000948-1"/>
    </source>
</evidence>
<feature type="binding site" evidence="13">
    <location>
        <position position="214"/>
    </location>
    <ligand>
        <name>Zn(2+)</name>
        <dbReference type="ChEBI" id="CHEBI:29105"/>
        <label>1</label>
    </ligand>
</feature>
<dbReference type="AlphaFoldDB" id="A0A1Q3FQ24"/>
<evidence type="ECO:0000256" key="4">
    <source>
        <dbReference type="ARBA" id="ARBA00022723"/>
    </source>
</evidence>
<evidence type="ECO:0000259" key="16">
    <source>
        <dbReference type="PROSITE" id="PS50015"/>
    </source>
</evidence>
<name>A0A1Q3FQ24_CULTA</name>
<feature type="chain" id="PRO_5012546675" description="Sphingomyelin phosphodiesterase" evidence="15">
    <location>
        <begin position="21"/>
        <end position="630"/>
    </location>
</feature>
<dbReference type="EC" id="3.1.4.12" evidence="12"/>
<keyword evidence="8 14" id="KW-1015">Disulfide bond</keyword>
<keyword evidence="10 12" id="KW-0326">Glycosidase</keyword>
<evidence type="ECO:0000256" key="9">
    <source>
        <dbReference type="ARBA" id="ARBA00023180"/>
    </source>
</evidence>
<feature type="binding site" evidence="13">
    <location>
        <position position="327"/>
    </location>
    <ligand>
        <name>Zn(2+)</name>
        <dbReference type="ChEBI" id="CHEBI:29105"/>
        <label>2</label>
    </ligand>
</feature>
<evidence type="ECO:0000256" key="12">
    <source>
        <dbReference type="PIRNR" id="PIRNR000948"/>
    </source>
</evidence>
<dbReference type="PIRSF" id="PIRSF000948">
    <property type="entry name" value="Sphingomy_PDE"/>
    <property type="match status" value="1"/>
</dbReference>
<keyword evidence="3" id="KW-0964">Secreted</keyword>
<protein>
    <recommendedName>
        <fullName evidence="12">Sphingomyelin phosphodiesterase</fullName>
        <ecNumber evidence="12">3.1.4.12</ecNumber>
    </recommendedName>
</protein>
<comment type="subcellular location">
    <subcellularLocation>
        <location evidence="1">Secreted</location>
    </subcellularLocation>
</comment>
<feature type="binding site" evidence="13">
    <location>
        <position position="287"/>
    </location>
    <ligand>
        <name>Zn(2+)</name>
        <dbReference type="ChEBI" id="CHEBI:29105"/>
        <label>1</label>
    </ligand>
</feature>
<evidence type="ECO:0000256" key="8">
    <source>
        <dbReference type="ARBA" id="ARBA00023157"/>
    </source>
</evidence>
<accession>A0A1Q3FQ24</accession>
<keyword evidence="5 15" id="KW-0732">Signal</keyword>
<keyword evidence="7 13" id="KW-0862">Zinc</keyword>
<evidence type="ECO:0000313" key="17">
    <source>
        <dbReference type="EMBL" id="JAV29634.1"/>
    </source>
</evidence>
<feature type="binding site" evidence="13">
    <location>
        <position position="435"/>
    </location>
    <ligand>
        <name>Zn(2+)</name>
        <dbReference type="ChEBI" id="CHEBI:29105"/>
        <label>2</label>
    </ligand>
</feature>
<feature type="disulfide bond" evidence="14">
    <location>
        <begin position="598"/>
        <end position="602"/>
    </location>
</feature>
<dbReference type="Pfam" id="PF00149">
    <property type="entry name" value="Metallophos"/>
    <property type="match status" value="1"/>
</dbReference>
<keyword evidence="9" id="KW-0325">Glycoprotein</keyword>
<feature type="disulfide bond" evidence="14">
    <location>
        <begin position="124"/>
        <end position="135"/>
    </location>
</feature>
<evidence type="ECO:0000256" key="6">
    <source>
        <dbReference type="ARBA" id="ARBA00022801"/>
    </source>
</evidence>
<keyword evidence="6 12" id="KW-0378">Hydrolase</keyword>
<dbReference type="InterPro" id="IPR045473">
    <property type="entry name" value="ASM_C"/>
</dbReference>
<dbReference type="SMART" id="SM00741">
    <property type="entry name" value="SapB"/>
    <property type="match status" value="1"/>
</dbReference>
<dbReference type="PANTHER" id="PTHR10340">
    <property type="entry name" value="SPHINGOMYELIN PHOSPHODIESTERASE"/>
    <property type="match status" value="1"/>
</dbReference>
<evidence type="ECO:0000256" key="11">
    <source>
        <dbReference type="ARBA" id="ARBA00047268"/>
    </source>
</evidence>
<reference evidence="17" key="1">
    <citation type="submission" date="2017-01" db="EMBL/GenBank/DDBJ databases">
        <title>A deep insight into the sialotranscriptome of adult male and female Cluex tarsalis mosquitoes.</title>
        <authorList>
            <person name="Ribeiro J.M."/>
            <person name="Moreira F."/>
            <person name="Bernard K.A."/>
            <person name="Calvo E."/>
        </authorList>
    </citation>
    <scope>NUCLEOTIDE SEQUENCE</scope>
    <source>
        <strain evidence="17">Kern County</strain>
        <tissue evidence="17">Salivary glands</tissue>
    </source>
</reference>
<feature type="signal peptide" evidence="15">
    <location>
        <begin position="1"/>
        <end position="20"/>
    </location>
</feature>
<dbReference type="GO" id="GO:0005764">
    <property type="term" value="C:lysosome"/>
    <property type="evidence" value="ECO:0007669"/>
    <property type="project" value="TreeGrafter"/>
</dbReference>
<sequence>MKLVLTVVVLVGVLTSASSGYQVKPKNYTATVQQLQFEYARVEKEFEREFRIWKQTGVKTPRFREMIESWKIPREERGMELEDLPIQREGQICLLCRSVVGQLMQQRQDGATRDDLFGTAYELCTTLQIQEPDVCYGVIEINIDFFIYIFDNRPTLGSDSVCAVIFQSSACILSDPEFLDWSVNVDASGQPVTESKHFPSTRGPNDIKIVQITDLHYDPKYEMGYNAVCNRPACCRNDQGIPEDPSEQAGRWGDYRDCDSPWDAVEDVIDHIAEFHPDAAYIYHTGDIIDHGVWETSIGHNIGAMNRLYSKLIQTFPDTPVLNILGNHEAHPTNVFAPSINVRPDFSMNWLYRFSADLWGHWLPQSTRNTIQHGGFYTFLIRPGLRIIALNNQDCYTFNWWILWRPDYLANQMQWLHDVLLVAERNNEKVHILAHIPYASSGSTFRICQREFRRILERFHNTISAQFHGHTHRDEFNVFYSRESPEHAINVAWNGGSTTAFSNINPNYIVYYVDPETYQVTDFESYIYNLTEANLTPDRRPDWFKLYSFAEEFDMHNLSPAEADRMVKRLGTPAGRDELQRYWQFKVKLGDPSLEAGCDENCLLNHLCQVVVSEMGDDVKCDELRETFFD</sequence>
<dbReference type="GO" id="GO:0005615">
    <property type="term" value="C:extracellular space"/>
    <property type="evidence" value="ECO:0007669"/>
    <property type="project" value="TreeGrafter"/>
</dbReference>
<feature type="domain" description="Saposin B-type" evidence="16">
    <location>
        <begin position="89"/>
        <end position="175"/>
    </location>
</feature>
<dbReference type="GO" id="GO:0046513">
    <property type="term" value="P:ceramide biosynthetic process"/>
    <property type="evidence" value="ECO:0007669"/>
    <property type="project" value="TreeGrafter"/>
</dbReference>
<dbReference type="InterPro" id="IPR004843">
    <property type="entry name" value="Calcineurin-like_PHP"/>
</dbReference>
<dbReference type="SUPFAM" id="SSF47862">
    <property type="entry name" value="Saposin"/>
    <property type="match status" value="1"/>
</dbReference>
<dbReference type="InterPro" id="IPR041805">
    <property type="entry name" value="ASMase/PPN1_MPP"/>
</dbReference>
<comment type="similarity">
    <text evidence="2 12">Belongs to the acid sphingomyelinase family.</text>
</comment>
<evidence type="ECO:0000256" key="15">
    <source>
        <dbReference type="SAM" id="SignalP"/>
    </source>
</evidence>
<feature type="disulfide bond" evidence="14">
    <location>
        <begin position="229"/>
        <end position="234"/>
    </location>
</feature>
<dbReference type="PROSITE" id="PS50015">
    <property type="entry name" value="SAP_B"/>
    <property type="match status" value="1"/>
</dbReference>
<dbReference type="Gene3D" id="3.60.21.10">
    <property type="match status" value="1"/>
</dbReference>